<dbReference type="InterPro" id="IPR011250">
    <property type="entry name" value="OMP/PagP_B-barrel"/>
</dbReference>
<organism evidence="4 5">
    <name type="scientific">Chitinophaga fulva</name>
    <dbReference type="NCBI Taxonomy" id="2728842"/>
    <lineage>
        <taxon>Bacteria</taxon>
        <taxon>Pseudomonadati</taxon>
        <taxon>Bacteroidota</taxon>
        <taxon>Chitinophagia</taxon>
        <taxon>Chitinophagales</taxon>
        <taxon>Chitinophagaceae</taxon>
        <taxon>Chitinophaga</taxon>
    </lineage>
</organism>
<dbReference type="Proteomes" id="UP000583266">
    <property type="component" value="Unassembled WGS sequence"/>
</dbReference>
<dbReference type="SUPFAM" id="SSF56925">
    <property type="entry name" value="OMPA-like"/>
    <property type="match status" value="1"/>
</dbReference>
<evidence type="ECO:0000256" key="2">
    <source>
        <dbReference type="SAM" id="SignalP"/>
    </source>
</evidence>
<keyword evidence="1 2" id="KW-0732">Signal</keyword>
<protein>
    <submittedName>
        <fullName evidence="4">Porin family protein</fullName>
    </submittedName>
</protein>
<comment type="caution">
    <text evidence="4">The sequence shown here is derived from an EMBL/GenBank/DDBJ whole genome shotgun (WGS) entry which is preliminary data.</text>
</comment>
<dbReference type="EMBL" id="JABBGC010000001">
    <property type="protein sequence ID" value="NML35926.1"/>
    <property type="molecule type" value="Genomic_DNA"/>
</dbReference>
<reference evidence="4 5" key="1">
    <citation type="submission" date="2020-04" db="EMBL/GenBank/DDBJ databases">
        <title>Chitinophaga sp. G-6-1-13 sp. nov., isolated from soil.</title>
        <authorList>
            <person name="Dahal R.H."/>
            <person name="Chaudhary D.K."/>
        </authorList>
    </citation>
    <scope>NUCLEOTIDE SEQUENCE [LARGE SCALE GENOMIC DNA]</scope>
    <source>
        <strain evidence="4 5">G-6-1-13</strain>
    </source>
</reference>
<accession>A0A848GD69</accession>
<dbReference type="AlphaFoldDB" id="A0A848GD69"/>
<evidence type="ECO:0000259" key="3">
    <source>
        <dbReference type="Pfam" id="PF13505"/>
    </source>
</evidence>
<evidence type="ECO:0000313" key="4">
    <source>
        <dbReference type="EMBL" id="NML35926.1"/>
    </source>
</evidence>
<proteinExistence type="predicted"/>
<name>A0A848GD69_9BACT</name>
<dbReference type="InterPro" id="IPR027385">
    <property type="entry name" value="Beta-barrel_OMP"/>
</dbReference>
<keyword evidence="5" id="KW-1185">Reference proteome</keyword>
<dbReference type="Gene3D" id="2.40.160.20">
    <property type="match status" value="1"/>
</dbReference>
<sequence>MKKLIVMAAVVLFGTQVAKAQLSKGDVILGGTVNVKTTSAKVKDGDDKTTNTSFGVSPKVGYALNSNWVIGVFAETQFGNKKVSTKTGDVKTKTLDITPGVFVRNYHMIGQSKFAFFAEANAGYGFGNTKVDGSKIESYNGFAVNVLPGITYFVTKHFMIEGAFGGLNYTYAQNKAEATGIKTNVSSFDFNFTKQLNLGVNFIF</sequence>
<feature type="domain" description="Outer membrane protein beta-barrel" evidence="3">
    <location>
        <begin position="7"/>
        <end position="186"/>
    </location>
</feature>
<dbReference type="RefSeq" id="WP_169223100.1">
    <property type="nucleotide sequence ID" value="NZ_JABBGC010000001.1"/>
</dbReference>
<evidence type="ECO:0000313" key="5">
    <source>
        <dbReference type="Proteomes" id="UP000583266"/>
    </source>
</evidence>
<evidence type="ECO:0000256" key="1">
    <source>
        <dbReference type="ARBA" id="ARBA00022729"/>
    </source>
</evidence>
<feature type="chain" id="PRO_5032574290" evidence="2">
    <location>
        <begin position="21"/>
        <end position="204"/>
    </location>
</feature>
<dbReference type="Pfam" id="PF13505">
    <property type="entry name" value="OMP_b-brl"/>
    <property type="match status" value="1"/>
</dbReference>
<gene>
    <name evidence="4" type="ORF">HHL17_01840</name>
</gene>
<feature type="signal peptide" evidence="2">
    <location>
        <begin position="1"/>
        <end position="20"/>
    </location>
</feature>